<proteinExistence type="predicted"/>
<dbReference type="Gene3D" id="3.30.450.20">
    <property type="entry name" value="PAS domain"/>
    <property type="match status" value="1"/>
</dbReference>
<dbReference type="GO" id="GO:0007165">
    <property type="term" value="P:signal transduction"/>
    <property type="evidence" value="ECO:0007669"/>
    <property type="project" value="UniProtKB-KW"/>
</dbReference>
<protein>
    <submittedName>
        <fullName evidence="8">Cache domain protein</fullName>
    </submittedName>
</protein>
<comment type="subcellular location">
    <subcellularLocation>
        <location evidence="1">Cell membrane</location>
        <topology evidence="1">Multi-pass membrane protein</topology>
    </subcellularLocation>
</comment>
<evidence type="ECO:0000256" key="2">
    <source>
        <dbReference type="ARBA" id="ARBA00022475"/>
    </source>
</evidence>
<dbReference type="GO" id="GO:0006935">
    <property type="term" value="P:chemotaxis"/>
    <property type="evidence" value="ECO:0007669"/>
    <property type="project" value="InterPro"/>
</dbReference>
<dbReference type="GO" id="GO:0004888">
    <property type="term" value="F:transmembrane signaling receptor activity"/>
    <property type="evidence" value="ECO:0007669"/>
    <property type="project" value="InterPro"/>
</dbReference>
<evidence type="ECO:0000313" key="9">
    <source>
        <dbReference type="Proteomes" id="UP000006852"/>
    </source>
</evidence>
<dbReference type="InterPro" id="IPR029151">
    <property type="entry name" value="Sensor-like_sf"/>
</dbReference>
<name>F2NV69_TRES6</name>
<sequence>MEDTKSEKLSTVFDGLIQDYESLHSSLNEIYNESQNIRILSFNSSIEAARAGTVGKGFRVIANEIKNISEKNDTQNQTCQKVVDQIEIKMHKLIGIRTAEMAFDTIDKVDRNLFERYCDVQAWATFGKIIDCLANPTEEKRISAEHTIESLVRIYEVYHDILLTDTSGIVVCVGVNKNLRGRSMQNTKWFKETSESQSTTYSDMYYSESVKDWTVSYSCPVRAQDGTIVGIISTRFNWKFILNIISSAKVSHSGEIFIINSDGLVIASKNKDEILKRRLTDWEAFEHISQGQKMGFYTNKTSRALEVFGYSKTPGYNSYKGKEWSVVIKENY</sequence>
<dbReference type="Pfam" id="PF00015">
    <property type="entry name" value="MCPsignal"/>
    <property type="match status" value="1"/>
</dbReference>
<dbReference type="RefSeq" id="WP_013700613.1">
    <property type="nucleotide sequence ID" value="NC_015385.1"/>
</dbReference>
<evidence type="ECO:0000256" key="3">
    <source>
        <dbReference type="ARBA" id="ARBA00022692"/>
    </source>
</evidence>
<keyword evidence="4" id="KW-1133">Transmembrane helix</keyword>
<dbReference type="Proteomes" id="UP000006852">
    <property type="component" value="Chromosome"/>
</dbReference>
<reference evidence="8 9" key="1">
    <citation type="journal article" date="2011" name="Stand. Genomic Sci.">
        <title>Complete genome sequence of Treponema succinifaciens type strain (6091).</title>
        <authorList>
            <person name="Han C."/>
            <person name="Gronow S."/>
            <person name="Teshima H."/>
            <person name="Lapidus A."/>
            <person name="Nolan M."/>
            <person name="Lucas S."/>
            <person name="Hammon N."/>
            <person name="Deshpande S."/>
            <person name="Cheng J.F."/>
            <person name="Zeytun A."/>
            <person name="Tapia R."/>
            <person name="Goodwin L."/>
            <person name="Pitluck S."/>
            <person name="Liolios K."/>
            <person name="Pagani I."/>
            <person name="Ivanova N."/>
            <person name="Mavromatis K."/>
            <person name="Mikhailova N."/>
            <person name="Huntemann M."/>
            <person name="Pati A."/>
            <person name="Chen A."/>
            <person name="Palaniappan K."/>
            <person name="Land M."/>
            <person name="Hauser L."/>
            <person name="Brambilla E.M."/>
            <person name="Rohde M."/>
            <person name="Goker M."/>
            <person name="Woyke T."/>
            <person name="Bristow J."/>
            <person name="Eisen J.A."/>
            <person name="Markowitz V."/>
            <person name="Hugenholtz P."/>
            <person name="Kyrpides N.C."/>
            <person name="Klenk H.P."/>
            <person name="Detter J.C."/>
        </authorList>
    </citation>
    <scope>NUCLEOTIDE SEQUENCE [LARGE SCALE GENOMIC DNA]</scope>
    <source>
        <strain evidence="9">ATCC 33096 / DSM 2489 / 6091</strain>
    </source>
</reference>
<dbReference type="SUPFAM" id="SSF58104">
    <property type="entry name" value="Methyl-accepting chemotaxis protein (MCP) signaling domain"/>
    <property type="match status" value="1"/>
</dbReference>
<dbReference type="OrthoDB" id="368075at2"/>
<evidence type="ECO:0000256" key="6">
    <source>
        <dbReference type="PROSITE-ProRule" id="PRU00284"/>
    </source>
</evidence>
<keyword evidence="2" id="KW-1003">Cell membrane</keyword>
<dbReference type="CDD" id="cd18773">
    <property type="entry name" value="PDC1_HK_sensor"/>
    <property type="match status" value="1"/>
</dbReference>
<dbReference type="SUPFAM" id="SSF103190">
    <property type="entry name" value="Sensory domain-like"/>
    <property type="match status" value="1"/>
</dbReference>
<dbReference type="eggNOG" id="COG0840">
    <property type="taxonomic scope" value="Bacteria"/>
</dbReference>
<reference evidence="9" key="2">
    <citation type="submission" date="2011-04" db="EMBL/GenBank/DDBJ databases">
        <title>The complete genome of chromosome of Treponema succinifaciens DSM 2489.</title>
        <authorList>
            <person name="Lucas S."/>
            <person name="Copeland A."/>
            <person name="Lapidus A."/>
            <person name="Bruce D."/>
            <person name="Goodwin L."/>
            <person name="Pitluck S."/>
            <person name="Peters L."/>
            <person name="Kyrpides N."/>
            <person name="Mavromatis K."/>
            <person name="Ivanova N."/>
            <person name="Ovchinnikova G."/>
            <person name="Teshima H."/>
            <person name="Detter J.C."/>
            <person name="Tapia R."/>
            <person name="Han C."/>
            <person name="Land M."/>
            <person name="Hauser L."/>
            <person name="Markowitz V."/>
            <person name="Cheng J.-F."/>
            <person name="Hugenholtz P."/>
            <person name="Woyke T."/>
            <person name="Wu D."/>
            <person name="Gronow S."/>
            <person name="Wellnitz S."/>
            <person name="Brambilla E."/>
            <person name="Klenk H.-P."/>
            <person name="Eisen J.A."/>
        </authorList>
    </citation>
    <scope>NUCLEOTIDE SEQUENCE [LARGE SCALE GENOMIC DNA]</scope>
    <source>
        <strain evidence="9">ATCC 33096 / DSM 2489 / 6091</strain>
    </source>
</reference>
<keyword evidence="6" id="KW-0807">Transducer</keyword>
<dbReference type="InterPro" id="IPR033479">
    <property type="entry name" value="dCache_1"/>
</dbReference>
<dbReference type="KEGG" id="tsu:Tresu_0347"/>
<accession>F2NV69</accession>
<keyword evidence="5" id="KW-0472">Membrane</keyword>
<dbReference type="InterPro" id="IPR004090">
    <property type="entry name" value="Chemotax_Me-accpt_rcpt"/>
</dbReference>
<evidence type="ECO:0000259" key="7">
    <source>
        <dbReference type="PROSITE" id="PS50111"/>
    </source>
</evidence>
<evidence type="ECO:0000256" key="4">
    <source>
        <dbReference type="ARBA" id="ARBA00022989"/>
    </source>
</evidence>
<dbReference type="Pfam" id="PF02743">
    <property type="entry name" value="dCache_1"/>
    <property type="match status" value="1"/>
</dbReference>
<dbReference type="HOGENOM" id="CLU_047366_0_0_12"/>
<dbReference type="AlphaFoldDB" id="F2NV69"/>
<keyword evidence="9" id="KW-1185">Reference proteome</keyword>
<dbReference type="PROSITE" id="PS50111">
    <property type="entry name" value="CHEMOTAXIS_TRANSDUC_2"/>
    <property type="match status" value="1"/>
</dbReference>
<evidence type="ECO:0000313" key="8">
    <source>
        <dbReference type="EMBL" id="AEB13304.1"/>
    </source>
</evidence>
<dbReference type="InterPro" id="IPR004089">
    <property type="entry name" value="MCPsignal_dom"/>
</dbReference>
<dbReference type="Gene3D" id="1.10.287.950">
    <property type="entry name" value="Methyl-accepting chemotaxis protein"/>
    <property type="match status" value="1"/>
</dbReference>
<dbReference type="STRING" id="869209.Tresu_0347"/>
<evidence type="ECO:0000256" key="5">
    <source>
        <dbReference type="ARBA" id="ARBA00023136"/>
    </source>
</evidence>
<dbReference type="CDD" id="cd18774">
    <property type="entry name" value="PDC2_HK_sensor"/>
    <property type="match status" value="1"/>
</dbReference>
<evidence type="ECO:0000256" key="1">
    <source>
        <dbReference type="ARBA" id="ARBA00004651"/>
    </source>
</evidence>
<dbReference type="EMBL" id="CP002631">
    <property type="protein sequence ID" value="AEB13304.1"/>
    <property type="molecule type" value="Genomic_DNA"/>
</dbReference>
<dbReference type="eggNOG" id="COG4191">
    <property type="taxonomic scope" value="Bacteria"/>
</dbReference>
<dbReference type="PRINTS" id="PR00260">
    <property type="entry name" value="CHEMTRNSDUCR"/>
</dbReference>
<gene>
    <name evidence="8" type="ordered locus">Tresu_0347</name>
</gene>
<keyword evidence="3" id="KW-0812">Transmembrane</keyword>
<dbReference type="GO" id="GO:0005886">
    <property type="term" value="C:plasma membrane"/>
    <property type="evidence" value="ECO:0007669"/>
    <property type="project" value="UniProtKB-SubCell"/>
</dbReference>
<dbReference type="GeneID" id="302997563"/>
<feature type="domain" description="Methyl-accepting transducer" evidence="7">
    <location>
        <begin position="1"/>
        <end position="87"/>
    </location>
</feature>
<organism evidence="8 9">
    <name type="scientific">Treponema succinifaciens (strain ATCC 33096 / DSM 2489 / 6091)</name>
    <dbReference type="NCBI Taxonomy" id="869209"/>
    <lineage>
        <taxon>Bacteria</taxon>
        <taxon>Pseudomonadati</taxon>
        <taxon>Spirochaetota</taxon>
        <taxon>Spirochaetia</taxon>
        <taxon>Spirochaetales</taxon>
        <taxon>Treponemataceae</taxon>
        <taxon>Treponema</taxon>
    </lineage>
</organism>